<feature type="domain" description="MlaB-like STAS" evidence="1">
    <location>
        <begin position="13"/>
        <end position="91"/>
    </location>
</feature>
<dbReference type="Pfam" id="PF13466">
    <property type="entry name" value="STAS_2"/>
    <property type="match status" value="1"/>
</dbReference>
<dbReference type="InterPro" id="IPR058548">
    <property type="entry name" value="MlaB-like_STAS"/>
</dbReference>
<evidence type="ECO:0000313" key="3">
    <source>
        <dbReference type="Proteomes" id="UP000539175"/>
    </source>
</evidence>
<gene>
    <name evidence="2" type="ORF">FHS74_003945</name>
</gene>
<keyword evidence="3" id="KW-1185">Reference proteome</keyword>
<organism evidence="2 3">
    <name type="scientific">Nitrospirillum iridis</name>
    <dbReference type="NCBI Taxonomy" id="765888"/>
    <lineage>
        <taxon>Bacteria</taxon>
        <taxon>Pseudomonadati</taxon>
        <taxon>Pseudomonadota</taxon>
        <taxon>Alphaproteobacteria</taxon>
        <taxon>Rhodospirillales</taxon>
        <taxon>Azospirillaceae</taxon>
        <taxon>Nitrospirillum</taxon>
    </lineage>
</organism>
<dbReference type="EMBL" id="JACIIZ010000011">
    <property type="protein sequence ID" value="MBB6253376.1"/>
    <property type="molecule type" value="Genomic_DNA"/>
</dbReference>
<protein>
    <submittedName>
        <fullName evidence="2">Anti-anti-sigma regulatory factor</fullName>
    </submittedName>
</protein>
<sequence>MMPNASDDDVGKITLAGCHTLRNAEETRGALLNAMKSHNVLEIDCSAVAETDLSFVQLLLAARKGARDTQRILRLAQPVSGTLRETLQRGGFLMTAELAAGIPAPADCDFWLHTEAR</sequence>
<dbReference type="Gene3D" id="3.30.750.24">
    <property type="entry name" value="STAS domain"/>
    <property type="match status" value="1"/>
</dbReference>
<dbReference type="RefSeq" id="WP_246463235.1">
    <property type="nucleotide sequence ID" value="NZ_JACIIZ010000011.1"/>
</dbReference>
<name>A0A7X0B1R2_9PROT</name>
<dbReference type="SUPFAM" id="SSF52091">
    <property type="entry name" value="SpoIIaa-like"/>
    <property type="match status" value="1"/>
</dbReference>
<evidence type="ECO:0000313" key="2">
    <source>
        <dbReference type="EMBL" id="MBB6253376.1"/>
    </source>
</evidence>
<dbReference type="AlphaFoldDB" id="A0A7X0B1R2"/>
<dbReference type="Proteomes" id="UP000539175">
    <property type="component" value="Unassembled WGS sequence"/>
</dbReference>
<comment type="caution">
    <text evidence="2">The sequence shown here is derived from an EMBL/GenBank/DDBJ whole genome shotgun (WGS) entry which is preliminary data.</text>
</comment>
<proteinExistence type="predicted"/>
<reference evidence="2 3" key="1">
    <citation type="submission" date="2020-08" db="EMBL/GenBank/DDBJ databases">
        <title>Genomic Encyclopedia of Type Strains, Phase IV (KMG-IV): sequencing the most valuable type-strain genomes for metagenomic binning, comparative biology and taxonomic classification.</title>
        <authorList>
            <person name="Goeker M."/>
        </authorList>
    </citation>
    <scope>NUCLEOTIDE SEQUENCE [LARGE SCALE GENOMIC DNA]</scope>
    <source>
        <strain evidence="2 3">DSM 22198</strain>
    </source>
</reference>
<accession>A0A7X0B1R2</accession>
<evidence type="ECO:0000259" key="1">
    <source>
        <dbReference type="Pfam" id="PF13466"/>
    </source>
</evidence>
<dbReference type="InterPro" id="IPR036513">
    <property type="entry name" value="STAS_dom_sf"/>
</dbReference>